<gene>
    <name evidence="3" type="primary">Cnig_chr_V.g17241</name>
    <name evidence="3" type="ORF">B9Z55_017241</name>
</gene>
<dbReference type="Proteomes" id="UP000230233">
    <property type="component" value="Chromosome V"/>
</dbReference>
<evidence type="ECO:0000313" key="4">
    <source>
        <dbReference type="Proteomes" id="UP000230233"/>
    </source>
</evidence>
<dbReference type="OrthoDB" id="5600060at2759"/>
<sequence length="273" mass="31881">MREIRTLGHTDKNQKKIDFVAENLKIINFFPDADMPSEEVREPFRNLPIKFISIPMDFRMDYATLDKNLKEWKPKVVICPSVYSQPVLNRPDLTITYKKFQENLWPIEFNETVKLWKMTRDKTKTVTVSVHPDVVRDLRFKQHPTKKLAIASVACNLSAFNDDFQLVPSSYPVIKKKYGKVTLVKLLRELRKRNLDPHEETTEDQQTTVLNIPILQAKITMSNGGKRMKIQSNDPTARWELQEMFNDFLMEDDGIVGRPTRDVRDVDAKEADK</sequence>
<dbReference type="PANTHER" id="PTHR46094">
    <property type="entry name" value="INTEGRATOR COMPLEX SUBUNIT 9"/>
    <property type="match status" value="1"/>
</dbReference>
<accession>A0A2G5T8J6</accession>
<dbReference type="GO" id="GO:0032039">
    <property type="term" value="C:integrator complex"/>
    <property type="evidence" value="ECO:0007669"/>
    <property type="project" value="InterPro"/>
</dbReference>
<dbReference type="STRING" id="1611254.A0A2G5T8J6"/>
<name>A0A2G5T8J6_9PELO</name>
<evidence type="ECO:0000313" key="3">
    <source>
        <dbReference type="EMBL" id="PIC23587.1"/>
    </source>
</evidence>
<organism evidence="3 4">
    <name type="scientific">Caenorhabditis nigoni</name>
    <dbReference type="NCBI Taxonomy" id="1611254"/>
    <lineage>
        <taxon>Eukaryota</taxon>
        <taxon>Metazoa</taxon>
        <taxon>Ecdysozoa</taxon>
        <taxon>Nematoda</taxon>
        <taxon>Chromadorea</taxon>
        <taxon>Rhabditida</taxon>
        <taxon>Rhabditina</taxon>
        <taxon>Rhabditomorpha</taxon>
        <taxon>Rhabditoidea</taxon>
        <taxon>Rhabditidae</taxon>
        <taxon>Peloderinae</taxon>
        <taxon>Caenorhabditis</taxon>
    </lineage>
</organism>
<evidence type="ECO:0000256" key="1">
    <source>
        <dbReference type="ARBA" id="ARBA00004123"/>
    </source>
</evidence>
<comment type="caution">
    <text evidence="3">The sequence shown here is derived from an EMBL/GenBank/DDBJ whole genome shotgun (WGS) entry which is preliminary data.</text>
</comment>
<evidence type="ECO:0000256" key="2">
    <source>
        <dbReference type="ARBA" id="ARBA00023242"/>
    </source>
</evidence>
<proteinExistence type="predicted"/>
<dbReference type="InterPro" id="IPR027074">
    <property type="entry name" value="Integrator_9su"/>
</dbReference>
<protein>
    <submittedName>
        <fullName evidence="3">Uncharacterized protein</fullName>
    </submittedName>
</protein>
<comment type="subcellular location">
    <subcellularLocation>
        <location evidence="1">Nucleus</location>
    </subcellularLocation>
</comment>
<keyword evidence="2" id="KW-0539">Nucleus</keyword>
<dbReference type="GO" id="GO:0034472">
    <property type="term" value="P:snRNA 3'-end processing"/>
    <property type="evidence" value="ECO:0007669"/>
    <property type="project" value="TreeGrafter"/>
</dbReference>
<keyword evidence="4" id="KW-1185">Reference proteome</keyword>
<dbReference type="AlphaFoldDB" id="A0A2G5T8J6"/>
<dbReference type="EMBL" id="PDUG01000005">
    <property type="protein sequence ID" value="PIC23587.1"/>
    <property type="molecule type" value="Genomic_DNA"/>
</dbReference>
<reference evidence="4" key="1">
    <citation type="submission" date="2017-10" db="EMBL/GenBank/DDBJ databases">
        <title>Rapid genome shrinkage in a self-fertile nematode reveals novel sperm competition proteins.</title>
        <authorList>
            <person name="Yin D."/>
            <person name="Schwarz E.M."/>
            <person name="Thomas C.G."/>
            <person name="Felde R.L."/>
            <person name="Korf I.F."/>
            <person name="Cutter A.D."/>
            <person name="Schartner C.M."/>
            <person name="Ralston E.J."/>
            <person name="Meyer B.J."/>
            <person name="Haag E.S."/>
        </authorList>
    </citation>
    <scope>NUCLEOTIDE SEQUENCE [LARGE SCALE GENOMIC DNA]</scope>
    <source>
        <strain evidence="4">JU1422</strain>
    </source>
</reference>
<dbReference type="PANTHER" id="PTHR46094:SF1">
    <property type="entry name" value="INTEGRATOR COMPLEX SUBUNIT 9"/>
    <property type="match status" value="1"/>
</dbReference>